<evidence type="ECO:0000313" key="1">
    <source>
        <dbReference type="EMBL" id="JAD76121.1"/>
    </source>
</evidence>
<dbReference type="EMBL" id="GBRH01221774">
    <property type="protein sequence ID" value="JAD76121.1"/>
    <property type="molecule type" value="Transcribed_RNA"/>
</dbReference>
<accession>A0A0A9CKQ2</accession>
<proteinExistence type="predicted"/>
<reference evidence="1" key="2">
    <citation type="journal article" date="2015" name="Data Brief">
        <title>Shoot transcriptome of the giant reed, Arundo donax.</title>
        <authorList>
            <person name="Barrero R.A."/>
            <person name="Guerrero F.D."/>
            <person name="Moolhuijzen P."/>
            <person name="Goolsby J.A."/>
            <person name="Tidwell J."/>
            <person name="Bellgard S.E."/>
            <person name="Bellgard M.I."/>
        </authorList>
    </citation>
    <scope>NUCLEOTIDE SEQUENCE</scope>
    <source>
        <tissue evidence="1">Shoot tissue taken approximately 20 cm above the soil surface</tissue>
    </source>
</reference>
<dbReference type="AlphaFoldDB" id="A0A0A9CKQ2"/>
<dbReference type="InterPro" id="IPR036047">
    <property type="entry name" value="F-box-like_dom_sf"/>
</dbReference>
<evidence type="ECO:0008006" key="2">
    <source>
        <dbReference type="Google" id="ProtNLM"/>
    </source>
</evidence>
<dbReference type="PANTHER" id="PTHR34223:SF51">
    <property type="entry name" value="OS06G0556300 PROTEIN"/>
    <property type="match status" value="1"/>
</dbReference>
<reference evidence="1" key="1">
    <citation type="submission" date="2014-09" db="EMBL/GenBank/DDBJ databases">
        <authorList>
            <person name="Magalhaes I.L.F."/>
            <person name="Oliveira U."/>
            <person name="Santos F.R."/>
            <person name="Vidigal T.H.D.A."/>
            <person name="Brescovit A.D."/>
            <person name="Santos A.J."/>
        </authorList>
    </citation>
    <scope>NUCLEOTIDE SEQUENCE</scope>
    <source>
        <tissue evidence="1">Shoot tissue taken approximately 20 cm above the soil surface</tissue>
    </source>
</reference>
<sequence length="201" mass="23159">MAPRSETAKRQKKVAGVEEDRLSALHEDILLHILSFLPSRELVQKTCLLARSWRNRWKSVPALRVPEDVVFESAHAMKKFVNYLVLLRGPKPLVECEINFWHMDETFGYLDLWIRYALSCKVQVLRIISDVEYDLCPLPDMRLVSDKLTTVELCRVGPEEPLLDFSGCSALQNLTMSYSTLGVKNIVSFSQEAKHMLLYFL</sequence>
<name>A0A0A9CKQ2_ARUDO</name>
<organism evidence="1">
    <name type="scientific">Arundo donax</name>
    <name type="common">Giant reed</name>
    <name type="synonym">Donax arundinaceus</name>
    <dbReference type="NCBI Taxonomy" id="35708"/>
    <lineage>
        <taxon>Eukaryota</taxon>
        <taxon>Viridiplantae</taxon>
        <taxon>Streptophyta</taxon>
        <taxon>Embryophyta</taxon>
        <taxon>Tracheophyta</taxon>
        <taxon>Spermatophyta</taxon>
        <taxon>Magnoliopsida</taxon>
        <taxon>Liliopsida</taxon>
        <taxon>Poales</taxon>
        <taxon>Poaceae</taxon>
        <taxon>PACMAD clade</taxon>
        <taxon>Arundinoideae</taxon>
        <taxon>Arundineae</taxon>
        <taxon>Arundo</taxon>
    </lineage>
</organism>
<dbReference type="PANTHER" id="PTHR34223">
    <property type="entry name" value="OS11G0201299 PROTEIN"/>
    <property type="match status" value="1"/>
</dbReference>
<protein>
    <recommendedName>
        <fullName evidence="2">F-box domain-containing protein</fullName>
    </recommendedName>
</protein>
<dbReference type="Gene3D" id="1.20.1280.50">
    <property type="match status" value="1"/>
</dbReference>
<dbReference type="InterPro" id="IPR053197">
    <property type="entry name" value="F-box_SCFL_complex_component"/>
</dbReference>
<dbReference type="SUPFAM" id="SSF81383">
    <property type="entry name" value="F-box domain"/>
    <property type="match status" value="1"/>
</dbReference>